<dbReference type="SUPFAM" id="SSF101936">
    <property type="entry name" value="DNA-binding pseudobarrel domain"/>
    <property type="match status" value="1"/>
</dbReference>
<comment type="caution">
    <text evidence="7">The sequence shown here is derived from an EMBL/GenBank/DDBJ whole genome shotgun (WGS) entry which is preliminary data.</text>
</comment>
<dbReference type="AlphaFoldDB" id="A0A1E5UPW8"/>
<protein>
    <submittedName>
        <fullName evidence="7">B3 domain-containing protein</fullName>
    </submittedName>
</protein>
<evidence type="ECO:0000313" key="7">
    <source>
        <dbReference type="EMBL" id="OEL14911.1"/>
    </source>
</evidence>
<sequence>MSAIFFFVLKVEIAYERSRTSDVTVAAFFFFVLKNAEGKTWPVVFFLINGRVFLTTGWPIFFLSNCLGKAEFLVLVFFLNMHFKVSVFGVNGVEKAVWPSGSGAQATVFFLGEQPCDIFPSSKIFFFGDELTKTVKSLKLFFLQVDILDHTQVDVHVSFKFFFCFHDLHEVGCSKDELETCLSQEPMEDDKAFFFSEVMRTLHVDKLAVELFCATLCLYNWKVDAAAEDLNICRGKPQIFEQSLKQKLVFQFFFVKKQLQCFFPPVFFFERIVGPNLSNQPLFFFLTVTPVKRRLVDVFFFCDLSHQQKRRIVIFFLGSPQTPTPRRSPLFFFLNNTCNNTNKVLIFFFDVLKPQPAAINQVFFLAQKSFSLHEKPDIFFLAVREETTGSLSQDLRKLDFFFCEVGLSKEHEHDQFFFWKMLAHSKNEKNSFFFLEINSVGTSDSFMFFFCIESSPNNSGLTAYSRKNELSFTWKHSQHFFFFEKIVLDMQRDNFFFFFTRIQKIIRDDPSDVLSADVIEAVVRIGIFFFYICLQDRNAQKIVFFFLEYAKKVKEKHNFFFFLRKEEFSGKLQDLFFF</sequence>
<evidence type="ECO:0000256" key="2">
    <source>
        <dbReference type="ARBA" id="ARBA00023015"/>
    </source>
</evidence>
<evidence type="ECO:0000256" key="5">
    <source>
        <dbReference type="ARBA" id="ARBA00023242"/>
    </source>
</evidence>
<dbReference type="PROSITE" id="PS50863">
    <property type="entry name" value="B3"/>
    <property type="match status" value="1"/>
</dbReference>
<comment type="subcellular location">
    <subcellularLocation>
        <location evidence="1">Nucleus</location>
    </subcellularLocation>
</comment>
<reference evidence="7 8" key="1">
    <citation type="submission" date="2016-09" db="EMBL/GenBank/DDBJ databases">
        <title>The draft genome of Dichanthelium oligosanthes: A C3 panicoid grass species.</title>
        <authorList>
            <person name="Studer A.J."/>
            <person name="Schnable J.C."/>
            <person name="Brutnell T.P."/>
        </authorList>
    </citation>
    <scope>NUCLEOTIDE SEQUENCE [LARGE SCALE GENOMIC DNA]</scope>
    <source>
        <strain evidence="8">cv. Kellogg 1175</strain>
        <tissue evidence="7">Leaf</tissue>
    </source>
</reference>
<dbReference type="EMBL" id="LWDX02068615">
    <property type="protein sequence ID" value="OEL14911.1"/>
    <property type="molecule type" value="Genomic_DNA"/>
</dbReference>
<evidence type="ECO:0000256" key="4">
    <source>
        <dbReference type="ARBA" id="ARBA00023163"/>
    </source>
</evidence>
<dbReference type="InterPro" id="IPR003340">
    <property type="entry name" value="B3_DNA-bd"/>
</dbReference>
<keyword evidence="2" id="KW-0805">Transcription regulation</keyword>
<dbReference type="OrthoDB" id="1666376at2759"/>
<evidence type="ECO:0000259" key="6">
    <source>
        <dbReference type="PROSITE" id="PS50863"/>
    </source>
</evidence>
<keyword evidence="3" id="KW-0238">DNA-binding</keyword>
<accession>A0A1E5UPW8</accession>
<dbReference type="Proteomes" id="UP000095767">
    <property type="component" value="Unassembled WGS sequence"/>
</dbReference>
<evidence type="ECO:0000256" key="1">
    <source>
        <dbReference type="ARBA" id="ARBA00004123"/>
    </source>
</evidence>
<dbReference type="STRING" id="888268.A0A1E5UPW8"/>
<dbReference type="GO" id="GO:0003677">
    <property type="term" value="F:DNA binding"/>
    <property type="evidence" value="ECO:0007669"/>
    <property type="project" value="UniProtKB-KW"/>
</dbReference>
<keyword evidence="4" id="KW-0804">Transcription</keyword>
<feature type="domain" description="TF-B3" evidence="6">
    <location>
        <begin position="31"/>
        <end position="91"/>
    </location>
</feature>
<gene>
    <name evidence="7" type="ORF">BAE44_0024067</name>
</gene>
<evidence type="ECO:0000313" key="8">
    <source>
        <dbReference type="Proteomes" id="UP000095767"/>
    </source>
</evidence>
<name>A0A1E5UPW8_9POAL</name>
<evidence type="ECO:0000256" key="3">
    <source>
        <dbReference type="ARBA" id="ARBA00023125"/>
    </source>
</evidence>
<dbReference type="Gene3D" id="2.40.330.10">
    <property type="entry name" value="DNA-binding pseudobarrel domain"/>
    <property type="match status" value="1"/>
</dbReference>
<organism evidence="7 8">
    <name type="scientific">Dichanthelium oligosanthes</name>
    <dbReference type="NCBI Taxonomy" id="888268"/>
    <lineage>
        <taxon>Eukaryota</taxon>
        <taxon>Viridiplantae</taxon>
        <taxon>Streptophyta</taxon>
        <taxon>Embryophyta</taxon>
        <taxon>Tracheophyta</taxon>
        <taxon>Spermatophyta</taxon>
        <taxon>Magnoliopsida</taxon>
        <taxon>Liliopsida</taxon>
        <taxon>Poales</taxon>
        <taxon>Poaceae</taxon>
        <taxon>PACMAD clade</taxon>
        <taxon>Panicoideae</taxon>
        <taxon>Panicodae</taxon>
        <taxon>Paniceae</taxon>
        <taxon>Dichantheliinae</taxon>
        <taxon>Dichanthelium</taxon>
    </lineage>
</organism>
<proteinExistence type="predicted"/>
<keyword evidence="8" id="KW-1185">Reference proteome</keyword>
<dbReference type="GO" id="GO:0005634">
    <property type="term" value="C:nucleus"/>
    <property type="evidence" value="ECO:0007669"/>
    <property type="project" value="UniProtKB-SubCell"/>
</dbReference>
<dbReference type="InterPro" id="IPR015300">
    <property type="entry name" value="DNA-bd_pseudobarrel_sf"/>
</dbReference>
<keyword evidence="5" id="KW-0539">Nucleus</keyword>